<name>A0A844AU51_9BURK</name>
<dbReference type="SUPFAM" id="SSF54593">
    <property type="entry name" value="Glyoxalase/Bleomycin resistance protein/Dihydroxybiphenyl dioxygenase"/>
    <property type="match status" value="1"/>
</dbReference>
<evidence type="ECO:0000313" key="2">
    <source>
        <dbReference type="EMBL" id="MRD48020.1"/>
    </source>
</evidence>
<organism evidence="2 3">
    <name type="scientific">Caenimonas koreensis DSM 17982</name>
    <dbReference type="NCBI Taxonomy" id="1121255"/>
    <lineage>
        <taxon>Bacteria</taxon>
        <taxon>Pseudomonadati</taxon>
        <taxon>Pseudomonadota</taxon>
        <taxon>Betaproteobacteria</taxon>
        <taxon>Burkholderiales</taxon>
        <taxon>Comamonadaceae</taxon>
        <taxon>Caenimonas</taxon>
    </lineage>
</organism>
<feature type="domain" description="VOC" evidence="1">
    <location>
        <begin position="10"/>
        <end position="134"/>
    </location>
</feature>
<dbReference type="Gene3D" id="3.10.180.10">
    <property type="entry name" value="2,3-Dihydroxybiphenyl 1,2-Dioxygenase, domain 1"/>
    <property type="match status" value="1"/>
</dbReference>
<comment type="caution">
    <text evidence="2">The sequence shown here is derived from an EMBL/GenBank/DDBJ whole genome shotgun (WGS) entry which is preliminary data.</text>
</comment>
<keyword evidence="3" id="KW-1185">Reference proteome</keyword>
<reference evidence="2 3" key="1">
    <citation type="submission" date="2019-11" db="EMBL/GenBank/DDBJ databases">
        <title>Caenimonas koreensis gen. nov., sp. nov., isolated from activated sludge.</title>
        <authorList>
            <person name="Seung H.R."/>
        </authorList>
    </citation>
    <scope>NUCLEOTIDE SEQUENCE [LARGE SCALE GENOMIC DNA]</scope>
    <source>
        <strain evidence="2 3">EMB320</strain>
    </source>
</reference>
<dbReference type="EMBL" id="WJBU01000010">
    <property type="protein sequence ID" value="MRD48020.1"/>
    <property type="molecule type" value="Genomic_DNA"/>
</dbReference>
<gene>
    <name evidence="2" type="ORF">GHT07_12070</name>
</gene>
<proteinExistence type="predicted"/>
<dbReference type="Pfam" id="PF00903">
    <property type="entry name" value="Glyoxalase"/>
    <property type="match status" value="1"/>
</dbReference>
<dbReference type="InterPro" id="IPR029068">
    <property type="entry name" value="Glyas_Bleomycin-R_OHBP_Dase"/>
</dbReference>
<accession>A0A844AU51</accession>
<dbReference type="PROSITE" id="PS51819">
    <property type="entry name" value="VOC"/>
    <property type="match status" value="1"/>
</dbReference>
<dbReference type="PANTHER" id="PTHR46142:SF3">
    <property type="entry name" value="F18B13.24 PROTEIN"/>
    <property type="match status" value="1"/>
</dbReference>
<dbReference type="OrthoDB" id="8562712at2"/>
<dbReference type="InterPro" id="IPR004360">
    <property type="entry name" value="Glyas_Fos-R_dOase_dom"/>
</dbReference>
<dbReference type="PANTHER" id="PTHR46142">
    <property type="match status" value="1"/>
</dbReference>
<evidence type="ECO:0000313" key="3">
    <source>
        <dbReference type="Proteomes" id="UP000487350"/>
    </source>
</evidence>
<dbReference type="AlphaFoldDB" id="A0A844AU51"/>
<dbReference type="Proteomes" id="UP000487350">
    <property type="component" value="Unassembled WGS sequence"/>
</dbReference>
<sequence>MKEPLMRITHIDHYNIRTRPSDLAAVRDFYVDVLGLTEGARPRFPFPGYWLYGGSEAAILHLAATLPESAPPISPDKPTGQFDHIALKATGLESAKAKLAARGIAFDARLVPGWNMMQVFFTDPAGLKVELTFDMERERHAL</sequence>
<evidence type="ECO:0000259" key="1">
    <source>
        <dbReference type="PROSITE" id="PS51819"/>
    </source>
</evidence>
<protein>
    <submittedName>
        <fullName evidence="2">Glyoxalase</fullName>
    </submittedName>
</protein>
<dbReference type="InterPro" id="IPR037523">
    <property type="entry name" value="VOC_core"/>
</dbReference>